<protein>
    <submittedName>
        <fullName evidence="6">Regulatory helix-turn-helix protein, lysR family</fullName>
    </submittedName>
</protein>
<dbReference type="Gene3D" id="1.10.10.10">
    <property type="entry name" value="Winged helix-like DNA-binding domain superfamily/Winged helix DNA-binding domain"/>
    <property type="match status" value="1"/>
</dbReference>
<dbReference type="InterPro" id="IPR036390">
    <property type="entry name" value="WH_DNA-bd_sf"/>
</dbReference>
<evidence type="ECO:0000313" key="6">
    <source>
        <dbReference type="EMBL" id="SFT58625.1"/>
    </source>
</evidence>
<dbReference type="PANTHER" id="PTHR30118">
    <property type="entry name" value="HTH-TYPE TRANSCRIPTIONAL REGULATOR LEUO-RELATED"/>
    <property type="match status" value="1"/>
</dbReference>
<dbReference type="GO" id="GO:0003677">
    <property type="term" value="F:DNA binding"/>
    <property type="evidence" value="ECO:0007669"/>
    <property type="project" value="UniProtKB-KW"/>
</dbReference>
<evidence type="ECO:0000259" key="5">
    <source>
        <dbReference type="PROSITE" id="PS50931"/>
    </source>
</evidence>
<dbReference type="SUPFAM" id="SSF46785">
    <property type="entry name" value="Winged helix' DNA-binding domain"/>
    <property type="match status" value="1"/>
</dbReference>
<evidence type="ECO:0000256" key="2">
    <source>
        <dbReference type="ARBA" id="ARBA00023015"/>
    </source>
</evidence>
<dbReference type="Pfam" id="PF00126">
    <property type="entry name" value="HTH_1"/>
    <property type="match status" value="1"/>
</dbReference>
<dbReference type="EMBL" id="FPAU01000001">
    <property type="protein sequence ID" value="SFT58625.1"/>
    <property type="molecule type" value="Genomic_DNA"/>
</dbReference>
<evidence type="ECO:0000256" key="3">
    <source>
        <dbReference type="ARBA" id="ARBA00023125"/>
    </source>
</evidence>
<comment type="similarity">
    <text evidence="1">Belongs to the LysR transcriptional regulatory family.</text>
</comment>
<gene>
    <name evidence="6" type="ORF">SAMN05192562_101994</name>
</gene>
<dbReference type="AlphaFoldDB" id="A0A1I6Z7E3"/>
<dbReference type="PANTHER" id="PTHR30118:SF6">
    <property type="entry name" value="HTH-TYPE TRANSCRIPTIONAL REGULATOR LEUO"/>
    <property type="match status" value="1"/>
</dbReference>
<name>A0A1I6Z7E3_9ENTR</name>
<dbReference type="Proteomes" id="UP000199187">
    <property type="component" value="Unassembled WGS sequence"/>
</dbReference>
<reference evidence="7" key="1">
    <citation type="submission" date="2016-10" db="EMBL/GenBank/DDBJ databases">
        <authorList>
            <person name="Varghese N."/>
            <person name="Submissions S."/>
        </authorList>
    </citation>
    <scope>NUCLEOTIDE SEQUENCE [LARGE SCALE GENOMIC DNA]</scope>
    <source>
        <strain evidence="7">Ah-143</strain>
    </source>
</reference>
<evidence type="ECO:0000313" key="7">
    <source>
        <dbReference type="Proteomes" id="UP000199187"/>
    </source>
</evidence>
<proteinExistence type="inferred from homology"/>
<keyword evidence="4" id="KW-0804">Transcription</keyword>
<feature type="domain" description="HTH lysR-type" evidence="5">
    <location>
        <begin position="6"/>
        <end position="63"/>
    </location>
</feature>
<dbReference type="GO" id="GO:0003700">
    <property type="term" value="F:DNA-binding transcription factor activity"/>
    <property type="evidence" value="ECO:0007669"/>
    <property type="project" value="InterPro"/>
</dbReference>
<keyword evidence="7" id="KW-1185">Reference proteome</keyword>
<dbReference type="PROSITE" id="PS50931">
    <property type="entry name" value="HTH_LYSR"/>
    <property type="match status" value="1"/>
</dbReference>
<dbReference type="InterPro" id="IPR050389">
    <property type="entry name" value="LysR-type_TF"/>
</dbReference>
<sequence>MDFHGINLNLLAAFDALMTERNVTRAATQIGVSQPAMSAALSRLRKLFGDPLFLHSADGLLPTARALAEPISQALRQPEATLVRKPDFVPGEANDKIHINQQNAP</sequence>
<dbReference type="InterPro" id="IPR036388">
    <property type="entry name" value="WH-like_DNA-bd_sf"/>
</dbReference>
<keyword evidence="2" id="KW-0805">Transcription regulation</keyword>
<accession>A0A1I6Z7E3</accession>
<organism evidence="6 7">
    <name type="scientific">Kosakonia arachidis</name>
    <dbReference type="NCBI Taxonomy" id="551989"/>
    <lineage>
        <taxon>Bacteria</taxon>
        <taxon>Pseudomonadati</taxon>
        <taxon>Pseudomonadota</taxon>
        <taxon>Gammaproteobacteria</taxon>
        <taxon>Enterobacterales</taxon>
        <taxon>Enterobacteriaceae</taxon>
        <taxon>Kosakonia</taxon>
    </lineage>
</organism>
<dbReference type="PRINTS" id="PR00039">
    <property type="entry name" value="HTHLYSR"/>
</dbReference>
<evidence type="ECO:0000256" key="4">
    <source>
        <dbReference type="ARBA" id="ARBA00023163"/>
    </source>
</evidence>
<dbReference type="InterPro" id="IPR000847">
    <property type="entry name" value="LysR_HTH_N"/>
</dbReference>
<evidence type="ECO:0000256" key="1">
    <source>
        <dbReference type="ARBA" id="ARBA00009437"/>
    </source>
</evidence>
<keyword evidence="3" id="KW-0238">DNA-binding</keyword>